<dbReference type="Pfam" id="PF11268">
    <property type="entry name" value="DUF3071"/>
    <property type="match status" value="1"/>
</dbReference>
<feature type="region of interest" description="Disordered" evidence="1">
    <location>
        <begin position="252"/>
        <end position="301"/>
    </location>
</feature>
<dbReference type="InterPro" id="IPR021421">
    <property type="entry name" value="DUF3071"/>
</dbReference>
<keyword evidence="4" id="KW-1185">Reference proteome</keyword>
<proteinExistence type="predicted"/>
<dbReference type="EMBL" id="JBHMAS010000049">
    <property type="protein sequence ID" value="MFB9782241.1"/>
    <property type="molecule type" value="Genomic_DNA"/>
</dbReference>
<feature type="compositionally biased region" description="Low complexity" evidence="1">
    <location>
        <begin position="264"/>
        <end position="276"/>
    </location>
</feature>
<gene>
    <name evidence="3" type="primary">sepH</name>
    <name evidence="3" type="ORF">ACFFQ6_21300</name>
</gene>
<dbReference type="GeneID" id="93801172"/>
<protein>
    <submittedName>
        <fullName evidence="3">Septation protein SepH</fullName>
    </submittedName>
</protein>
<dbReference type="RefSeq" id="WP_200316400.1">
    <property type="nucleotide sequence ID" value="NZ_JBEUOO010000005.1"/>
</dbReference>
<feature type="domain" description="DUF3071" evidence="2">
    <location>
        <begin position="1"/>
        <end position="169"/>
    </location>
</feature>
<dbReference type="InterPro" id="IPR047682">
    <property type="entry name" value="SepH-like"/>
</dbReference>
<accession>A0ABV5XIK6</accession>
<dbReference type="Proteomes" id="UP001589587">
    <property type="component" value="Unassembled WGS sequence"/>
</dbReference>
<organism evidence="3 4">
    <name type="scientific">Rhodococcus baikonurensis</name>
    <dbReference type="NCBI Taxonomy" id="172041"/>
    <lineage>
        <taxon>Bacteria</taxon>
        <taxon>Bacillati</taxon>
        <taxon>Actinomycetota</taxon>
        <taxon>Actinomycetes</taxon>
        <taxon>Mycobacteriales</taxon>
        <taxon>Nocardiaceae</taxon>
        <taxon>Rhodococcus</taxon>
        <taxon>Rhodococcus erythropolis group</taxon>
    </lineage>
</organism>
<reference evidence="3 4" key="1">
    <citation type="submission" date="2024-09" db="EMBL/GenBank/DDBJ databases">
        <authorList>
            <person name="Sun Q."/>
            <person name="Mori K."/>
        </authorList>
    </citation>
    <scope>NUCLEOTIDE SEQUENCE [LARGE SCALE GENOMIC DNA]</scope>
    <source>
        <strain evidence="3 4">JCM 11411</strain>
    </source>
</reference>
<dbReference type="NCBIfam" id="NF040712">
    <property type="entry name" value="SepH"/>
    <property type="match status" value="2"/>
</dbReference>
<evidence type="ECO:0000259" key="2">
    <source>
        <dbReference type="Pfam" id="PF11268"/>
    </source>
</evidence>
<evidence type="ECO:0000313" key="4">
    <source>
        <dbReference type="Proteomes" id="UP001589587"/>
    </source>
</evidence>
<evidence type="ECO:0000256" key="1">
    <source>
        <dbReference type="SAM" id="MobiDB-lite"/>
    </source>
</evidence>
<comment type="caution">
    <text evidence="3">The sequence shown here is derived from an EMBL/GenBank/DDBJ whole genome shotgun (WGS) entry which is preliminary data.</text>
</comment>
<sequence length="301" mass="33157">MRELRVIGLEPDGSHVVCADAETGQKFRLPADDKLRAASRGDVARLGQIEIEMESQLRPREIQARIRSGASVEQVAEEAKIPISKVERFAYPVLLERSRAAEMAQGGHPVRDNGPTVPTLSEIVTHAFRARGHSIDEATWDAWRDEDNQWVAQLQWQAGRTTNAAHWRYQPDAHGGTIVALDDAAFDLIDPDFGRPLRGLVPVASSEPEQLELSRFDVEPVAEIEPEPAVVPERTVVAERIVAPEPIAVEPETVVAEEVPEPAPDVTPKTAPQQTQTKDKRGRPALPSWDDVLLGVRSSGR</sequence>
<evidence type="ECO:0000313" key="3">
    <source>
        <dbReference type="EMBL" id="MFB9782241.1"/>
    </source>
</evidence>
<name>A0ABV5XIK6_9NOCA</name>